<dbReference type="Proteomes" id="UP000297429">
    <property type="component" value="Unassembled WGS sequence"/>
</dbReference>
<dbReference type="RefSeq" id="WP_121282027.1">
    <property type="nucleotide sequence ID" value="NZ_RCCK01000010.1"/>
</dbReference>
<accession>A0ABY2HMD0</accession>
<gene>
    <name evidence="1" type="ORF">E3V97_09080</name>
</gene>
<evidence type="ECO:0000313" key="2">
    <source>
        <dbReference type="Proteomes" id="UP000297429"/>
    </source>
</evidence>
<organism evidence="1 2">
    <name type="scientific">Pedobacter alluvionis</name>
    <dbReference type="NCBI Taxonomy" id="475253"/>
    <lineage>
        <taxon>Bacteria</taxon>
        <taxon>Pseudomonadati</taxon>
        <taxon>Bacteroidota</taxon>
        <taxon>Sphingobacteriia</taxon>
        <taxon>Sphingobacteriales</taxon>
        <taxon>Sphingobacteriaceae</taxon>
        <taxon>Pedobacter</taxon>
    </lineage>
</organism>
<dbReference type="EMBL" id="SOPX01000002">
    <property type="protein sequence ID" value="TFB30781.1"/>
    <property type="molecule type" value="Genomic_DNA"/>
</dbReference>
<proteinExistence type="predicted"/>
<keyword evidence="2" id="KW-1185">Reference proteome</keyword>
<reference evidence="1 2" key="1">
    <citation type="submission" date="2019-03" db="EMBL/GenBank/DDBJ databases">
        <authorList>
            <person name="He R.-H."/>
        </authorList>
    </citation>
    <scope>NUCLEOTIDE SEQUENCE [LARGE SCALE GENOMIC DNA]</scope>
    <source>
        <strain evidence="1 2">DSM 19624</strain>
    </source>
</reference>
<protein>
    <submittedName>
        <fullName evidence="1">DUF4372 domain-containing protein</fullName>
    </submittedName>
</protein>
<sequence>MLFGILSRCDSGSEIVTGLQAFAGKLNHLGL</sequence>
<evidence type="ECO:0000313" key="1">
    <source>
        <dbReference type="EMBL" id="TFB30781.1"/>
    </source>
</evidence>
<comment type="caution">
    <text evidence="1">The sequence shown here is derived from an EMBL/GenBank/DDBJ whole genome shotgun (WGS) entry which is preliminary data.</text>
</comment>
<name>A0ABY2HMD0_9SPHI</name>